<evidence type="ECO:0000256" key="2">
    <source>
        <dbReference type="ARBA" id="ARBA00022692"/>
    </source>
</evidence>
<dbReference type="InterPro" id="IPR049326">
    <property type="entry name" value="Rhodopsin_dom_fungi"/>
</dbReference>
<evidence type="ECO:0000256" key="6">
    <source>
        <dbReference type="SAM" id="MobiDB-lite"/>
    </source>
</evidence>
<keyword evidence="2 7" id="KW-0812">Transmembrane</keyword>
<sequence>MEEKSGCILAVAAAFLALSWAVVGLRCYVRLTLTRWGLDDLFAVFSLLIFSGFASVLIYASTQGLGKHNADIKSRDAVINAFRSFFLADLLYIVASGMVKISFCLSLLRVVVIGRAYVYAIYTVGVVTTIFTIFFFFFTLFTCWPVDFLWNQIRNLHDEGTCRQYRKVIAGNYAHGSIICLGDLTLAIVPALMLWNLNLNYRTKLSAGFLLGFGSIASVATIARLPFVKYGYDQVDFLFTNSRIMIWSAVEIGVSIIAVSAMTLKPLMMKYKIFFHSRNINVSSQYGRGRIHGTGDENFLCAVGPGPQRKTHHNRLHKSSMPGKISSSILRADTILAKGRSSSEENIWTLKGDSGQSTNTSDGIEEDFELIPRGKIQKVVEFSTSRATKEPDDNPMPITEQENTERP</sequence>
<dbReference type="EMBL" id="LCZI01000812">
    <property type="protein sequence ID" value="KKZ64281.1"/>
    <property type="molecule type" value="Genomic_DNA"/>
</dbReference>
<evidence type="ECO:0000256" key="7">
    <source>
        <dbReference type="SAM" id="Phobius"/>
    </source>
</evidence>
<comment type="subcellular location">
    <subcellularLocation>
        <location evidence="1">Membrane</location>
        <topology evidence="1">Multi-pass membrane protein</topology>
    </subcellularLocation>
</comment>
<evidence type="ECO:0000256" key="4">
    <source>
        <dbReference type="ARBA" id="ARBA00023136"/>
    </source>
</evidence>
<evidence type="ECO:0000259" key="8">
    <source>
        <dbReference type="Pfam" id="PF20684"/>
    </source>
</evidence>
<gene>
    <name evidence="9" type="ORF">EMCG_09744</name>
</gene>
<evidence type="ECO:0000256" key="1">
    <source>
        <dbReference type="ARBA" id="ARBA00004141"/>
    </source>
</evidence>
<reference evidence="10" key="1">
    <citation type="journal article" date="2015" name="PLoS Genet.">
        <title>The dynamic genome and transcriptome of the human fungal pathogen Blastomyces and close relative Emmonsia.</title>
        <authorList>
            <person name="Munoz J.F."/>
            <person name="Gauthier G.M."/>
            <person name="Desjardins C.A."/>
            <person name="Gallo J.E."/>
            <person name="Holder J."/>
            <person name="Sullivan T.D."/>
            <person name="Marty A.J."/>
            <person name="Carmen J.C."/>
            <person name="Chen Z."/>
            <person name="Ding L."/>
            <person name="Gujja S."/>
            <person name="Magrini V."/>
            <person name="Misas E."/>
            <person name="Mitreva M."/>
            <person name="Priest M."/>
            <person name="Saif S."/>
            <person name="Whiston E.A."/>
            <person name="Young S."/>
            <person name="Zeng Q."/>
            <person name="Goldman W.E."/>
            <person name="Mardis E.R."/>
            <person name="Taylor J.W."/>
            <person name="McEwen J.G."/>
            <person name="Clay O.K."/>
            <person name="Klein B.S."/>
            <person name="Cuomo C.A."/>
        </authorList>
    </citation>
    <scope>NUCLEOTIDE SEQUENCE [LARGE SCALE GENOMIC DNA]</scope>
    <source>
        <strain evidence="10">UAMH 3008</strain>
    </source>
</reference>
<dbReference type="Pfam" id="PF20684">
    <property type="entry name" value="Fung_rhodopsin"/>
    <property type="match status" value="1"/>
</dbReference>
<evidence type="ECO:0000313" key="9">
    <source>
        <dbReference type="EMBL" id="KKZ64281.1"/>
    </source>
</evidence>
<feature type="transmembrane region" description="Helical" evidence="7">
    <location>
        <begin position="245"/>
        <end position="264"/>
    </location>
</feature>
<dbReference type="PANTHER" id="PTHR33048:SF96">
    <property type="entry name" value="INTEGRAL MEMBRANE PROTEIN"/>
    <property type="match status" value="1"/>
</dbReference>
<dbReference type="AlphaFoldDB" id="A0A0G2J9N3"/>
<evidence type="ECO:0000313" key="10">
    <source>
        <dbReference type="Proteomes" id="UP000034164"/>
    </source>
</evidence>
<dbReference type="OrthoDB" id="3897607at2759"/>
<comment type="caution">
    <text evidence="9">The sequence shown here is derived from an EMBL/GenBank/DDBJ whole genome shotgun (WGS) entry which is preliminary data.</text>
</comment>
<feature type="transmembrane region" description="Helical" evidence="7">
    <location>
        <begin position="119"/>
        <end position="141"/>
    </location>
</feature>
<feature type="transmembrane region" description="Helical" evidence="7">
    <location>
        <begin position="173"/>
        <end position="195"/>
    </location>
</feature>
<evidence type="ECO:0000256" key="5">
    <source>
        <dbReference type="ARBA" id="ARBA00038359"/>
    </source>
</evidence>
<evidence type="ECO:0000256" key="3">
    <source>
        <dbReference type="ARBA" id="ARBA00022989"/>
    </source>
</evidence>
<protein>
    <recommendedName>
        <fullName evidence="8">Rhodopsin domain-containing protein</fullName>
    </recommendedName>
</protein>
<dbReference type="InterPro" id="IPR052337">
    <property type="entry name" value="SAT4-like"/>
</dbReference>
<dbReference type="GO" id="GO:0016020">
    <property type="term" value="C:membrane"/>
    <property type="evidence" value="ECO:0007669"/>
    <property type="project" value="UniProtKB-SubCell"/>
</dbReference>
<proteinExistence type="inferred from homology"/>
<feature type="transmembrane region" description="Helical" evidence="7">
    <location>
        <begin position="6"/>
        <end position="29"/>
    </location>
</feature>
<feature type="transmembrane region" description="Helical" evidence="7">
    <location>
        <begin position="41"/>
        <end position="60"/>
    </location>
</feature>
<dbReference type="Proteomes" id="UP000034164">
    <property type="component" value="Unassembled WGS sequence"/>
</dbReference>
<feature type="transmembrane region" description="Helical" evidence="7">
    <location>
        <begin position="207"/>
        <end position="225"/>
    </location>
</feature>
<keyword evidence="3 7" id="KW-1133">Transmembrane helix</keyword>
<feature type="region of interest" description="Disordered" evidence="6">
    <location>
        <begin position="381"/>
        <end position="407"/>
    </location>
</feature>
<keyword evidence="4 7" id="KW-0472">Membrane</keyword>
<accession>A0A0G2J9N3</accession>
<dbReference type="VEuPathDB" id="FungiDB:EMCG_09744"/>
<organism evidence="9 10">
    <name type="scientific">[Emmonsia] crescens</name>
    <dbReference type="NCBI Taxonomy" id="73230"/>
    <lineage>
        <taxon>Eukaryota</taxon>
        <taxon>Fungi</taxon>
        <taxon>Dikarya</taxon>
        <taxon>Ascomycota</taxon>
        <taxon>Pezizomycotina</taxon>
        <taxon>Eurotiomycetes</taxon>
        <taxon>Eurotiomycetidae</taxon>
        <taxon>Onygenales</taxon>
        <taxon>Ajellomycetaceae</taxon>
        <taxon>Emergomyces</taxon>
    </lineage>
</organism>
<dbReference type="PANTHER" id="PTHR33048">
    <property type="entry name" value="PTH11-LIKE INTEGRAL MEMBRANE PROTEIN (AFU_ORTHOLOGUE AFUA_5G11245)"/>
    <property type="match status" value="1"/>
</dbReference>
<name>A0A0G2J9N3_9EURO</name>
<feature type="transmembrane region" description="Helical" evidence="7">
    <location>
        <begin position="90"/>
        <end position="112"/>
    </location>
</feature>
<feature type="domain" description="Rhodopsin" evidence="8">
    <location>
        <begin position="25"/>
        <end position="269"/>
    </location>
</feature>
<comment type="similarity">
    <text evidence="5">Belongs to the SAT4 family.</text>
</comment>